<dbReference type="AlphaFoldDB" id="A0A3D8GN61"/>
<gene>
    <name evidence="3" type="ORF">DRW41_17100</name>
</gene>
<organism evidence="3 4">
    <name type="scientific">Neobacillus piezotolerans</name>
    <dbReference type="NCBI Taxonomy" id="2259171"/>
    <lineage>
        <taxon>Bacteria</taxon>
        <taxon>Bacillati</taxon>
        <taxon>Bacillota</taxon>
        <taxon>Bacilli</taxon>
        <taxon>Bacillales</taxon>
        <taxon>Bacillaceae</taxon>
        <taxon>Neobacillus</taxon>
    </lineage>
</organism>
<evidence type="ECO:0000256" key="1">
    <source>
        <dbReference type="ARBA" id="ARBA00006718"/>
    </source>
</evidence>
<reference evidence="3 4" key="1">
    <citation type="submission" date="2018-07" db="EMBL/GenBank/DDBJ databases">
        <title>Bacillus sp. YLB-04 draft genome sequence.</title>
        <authorList>
            <person name="Yu L."/>
            <person name="Tang X."/>
        </authorList>
    </citation>
    <scope>NUCLEOTIDE SEQUENCE [LARGE SCALE GENOMIC DNA]</scope>
    <source>
        <strain evidence="3 4">YLB-04</strain>
    </source>
</reference>
<keyword evidence="4" id="KW-1185">Reference proteome</keyword>
<dbReference type="PIRSF" id="PIRSF034852">
    <property type="entry name" value="UCP034852"/>
    <property type="match status" value="1"/>
</dbReference>
<protein>
    <recommendedName>
        <fullName evidence="2">Core domain-containing protein</fullName>
    </recommendedName>
</protein>
<dbReference type="Proteomes" id="UP000257144">
    <property type="component" value="Unassembled WGS sequence"/>
</dbReference>
<accession>A0A3D8GN61</accession>
<name>A0A3D8GN61_9BACI</name>
<evidence type="ECO:0000259" key="2">
    <source>
        <dbReference type="Pfam" id="PF01521"/>
    </source>
</evidence>
<dbReference type="InterPro" id="IPR035903">
    <property type="entry name" value="HesB-like_dom_sf"/>
</dbReference>
<evidence type="ECO:0000313" key="3">
    <source>
        <dbReference type="EMBL" id="RDU35848.1"/>
    </source>
</evidence>
<sequence length="95" mass="11022">MKLQVSSKAAQWYKDEFEASEGTYIRFFVRYGGFSQLQKGFSLGVISEEPMDAAATTESSGLIFFIEEKDLWYFDGKDVEVDLDEQRQEPVFLYH</sequence>
<dbReference type="OrthoDB" id="1645729at2"/>
<comment type="similarity">
    <text evidence="1">Belongs to the HesB/IscA family.</text>
</comment>
<dbReference type="EMBL" id="QNQT01000008">
    <property type="protein sequence ID" value="RDU35848.1"/>
    <property type="molecule type" value="Genomic_DNA"/>
</dbReference>
<evidence type="ECO:0000313" key="4">
    <source>
        <dbReference type="Proteomes" id="UP000257144"/>
    </source>
</evidence>
<feature type="domain" description="Core" evidence="2">
    <location>
        <begin position="1"/>
        <end position="88"/>
    </location>
</feature>
<dbReference type="InterPro" id="IPR000361">
    <property type="entry name" value="ATAP_core_dom"/>
</dbReference>
<proteinExistence type="inferred from homology"/>
<dbReference type="InterPro" id="IPR008326">
    <property type="entry name" value="PdhI-like"/>
</dbReference>
<dbReference type="SUPFAM" id="SSF89360">
    <property type="entry name" value="HesB-like domain"/>
    <property type="match status" value="1"/>
</dbReference>
<dbReference type="Pfam" id="PF01521">
    <property type="entry name" value="Fe-S_biosyn"/>
    <property type="match status" value="1"/>
</dbReference>
<dbReference type="RefSeq" id="WP_115453223.1">
    <property type="nucleotide sequence ID" value="NZ_QNQT01000008.1"/>
</dbReference>
<comment type="caution">
    <text evidence="3">The sequence shown here is derived from an EMBL/GenBank/DDBJ whole genome shotgun (WGS) entry which is preliminary data.</text>
</comment>